<dbReference type="Proteomes" id="UP001419084">
    <property type="component" value="Unassembled WGS sequence"/>
</dbReference>
<proteinExistence type="predicted"/>
<evidence type="ECO:0000313" key="1">
    <source>
        <dbReference type="EMBL" id="GLB32401.1"/>
    </source>
</evidence>
<dbReference type="RefSeq" id="WP_346066217.1">
    <property type="nucleotide sequence ID" value="NZ_BRPJ01000093.1"/>
</dbReference>
<protein>
    <submittedName>
        <fullName evidence="1">Uncharacterized protein</fullName>
    </submittedName>
</protein>
<keyword evidence="2" id="KW-1185">Reference proteome</keyword>
<organism evidence="1 2">
    <name type="scientific">Lacrimispora amygdalina</name>
    <dbReference type="NCBI Taxonomy" id="253257"/>
    <lineage>
        <taxon>Bacteria</taxon>
        <taxon>Bacillati</taxon>
        <taxon>Bacillota</taxon>
        <taxon>Clostridia</taxon>
        <taxon>Lachnospirales</taxon>
        <taxon>Lachnospiraceae</taxon>
        <taxon>Lacrimispora</taxon>
    </lineage>
</organism>
<accession>A0ABQ5MC28</accession>
<gene>
    <name evidence="1" type="ORF">LAD12857_43240</name>
</gene>
<reference evidence="1 2" key="1">
    <citation type="journal article" date="2024" name="Int. J. Syst. Evol. Microbiol.">
        <title>Lacrimispora brassicae sp. nov. isolated from fermented cabbage, and proposal of Clostridium indicum Gundawar et al. 2019 and Clostridium methoxybenzovorans Mechichi et al. 1999 as heterotypic synonyms of Lacrimispora amygdalina (Parshina et al. 2003) Haas and Blanchard 2020 and Lacrimispora indolis (McClung and McCoy 1957) Haas and Blanchard 2020, respectively.</title>
        <authorList>
            <person name="Kobayashi H."/>
            <person name="Tanizawa Y."/>
            <person name="Sakamoto M."/>
            <person name="Ohkuma M."/>
            <person name="Tohno M."/>
        </authorList>
    </citation>
    <scope>NUCLEOTIDE SEQUENCE [LARGE SCALE GENOMIC DNA]</scope>
    <source>
        <strain evidence="1 2">DSM 12857</strain>
    </source>
</reference>
<evidence type="ECO:0000313" key="2">
    <source>
        <dbReference type="Proteomes" id="UP001419084"/>
    </source>
</evidence>
<sequence length="323" mass="37792">MDIEKFYAKCFQGNVLEAIDYLKSFENNSEDILELERKYIHRFVTQDEVLKFDSEDPWIQEVLKCYYKYYISVLTNNEVQESEKQLTISLAKTLMINEGTDLDEIETKLESIFREKGYFFLGGRTTPYRGPYIWKTTNKEDFLVELPCGNQKLTVFFISEFLMLSWLHFATFGRHHAGGWAKEEGIYYVNTDNKEIDTQSADFQVWFLKHEAQHLSDYAKYPNLEGAGLEYRAKLVELIYYPDTFKKLETFINQSKNDKSLAHPYAAFLIIKGLSNVFFGEEFVGDLEKWRAYDSSSISKEALNLFMENDQALCGENYETGVD</sequence>
<dbReference type="EMBL" id="BRPJ01000093">
    <property type="protein sequence ID" value="GLB32401.1"/>
    <property type="molecule type" value="Genomic_DNA"/>
</dbReference>
<comment type="caution">
    <text evidence="1">The sequence shown here is derived from an EMBL/GenBank/DDBJ whole genome shotgun (WGS) entry which is preliminary data.</text>
</comment>
<name>A0ABQ5MC28_9FIRM</name>